<proteinExistence type="predicted"/>
<dbReference type="EMBL" id="NJET01000146">
    <property type="protein sequence ID" value="PHH60451.1"/>
    <property type="molecule type" value="Genomic_DNA"/>
</dbReference>
<dbReference type="Gene3D" id="1.10.10.10">
    <property type="entry name" value="Winged helix-like DNA-binding domain superfamily/Winged helix DNA-binding domain"/>
    <property type="match status" value="1"/>
</dbReference>
<name>A0A2C5Y0P5_9HYPO</name>
<keyword evidence="2" id="KW-1185">Reference proteome</keyword>
<dbReference type="Proteomes" id="UP000226192">
    <property type="component" value="Unassembled WGS sequence"/>
</dbReference>
<reference evidence="1 2" key="1">
    <citation type="submission" date="2017-06" db="EMBL/GenBank/DDBJ databases">
        <title>Ant-infecting Ophiocordyceps genomes reveal a high diversity of potential behavioral manipulation genes and a possible major role for enterotoxins.</title>
        <authorList>
            <person name="De Bekker C."/>
            <person name="Evans H.C."/>
            <person name="Brachmann A."/>
            <person name="Hughes D.P."/>
        </authorList>
    </citation>
    <scope>NUCLEOTIDE SEQUENCE [LARGE SCALE GENOMIC DNA]</scope>
    <source>
        <strain evidence="1 2">Map64</strain>
    </source>
</reference>
<dbReference type="InterPro" id="IPR036388">
    <property type="entry name" value="WH-like_DNA-bd_sf"/>
</dbReference>
<comment type="caution">
    <text evidence="1">The sequence shown here is derived from an EMBL/GenBank/DDBJ whole genome shotgun (WGS) entry which is preliminary data.</text>
</comment>
<evidence type="ECO:0000313" key="2">
    <source>
        <dbReference type="Proteomes" id="UP000226192"/>
    </source>
</evidence>
<gene>
    <name evidence="1" type="ORF">CDD81_1663</name>
</gene>
<protein>
    <recommendedName>
        <fullName evidence="3">O-methyltransferase domain-containing protein</fullName>
    </recommendedName>
</protein>
<dbReference type="SUPFAM" id="SSF46785">
    <property type="entry name" value="Winged helix' DNA-binding domain"/>
    <property type="match status" value="1"/>
</dbReference>
<evidence type="ECO:0008006" key="3">
    <source>
        <dbReference type="Google" id="ProtNLM"/>
    </source>
</evidence>
<dbReference type="InterPro" id="IPR036390">
    <property type="entry name" value="WH_DNA-bd_sf"/>
</dbReference>
<dbReference type="STRING" id="1399860.A0A2C5Y0P5"/>
<organism evidence="1 2">
    <name type="scientific">Ophiocordyceps australis</name>
    <dbReference type="NCBI Taxonomy" id="1399860"/>
    <lineage>
        <taxon>Eukaryota</taxon>
        <taxon>Fungi</taxon>
        <taxon>Dikarya</taxon>
        <taxon>Ascomycota</taxon>
        <taxon>Pezizomycotina</taxon>
        <taxon>Sordariomycetes</taxon>
        <taxon>Hypocreomycetidae</taxon>
        <taxon>Hypocreales</taxon>
        <taxon>Ophiocordycipitaceae</taxon>
        <taxon>Ophiocordyceps</taxon>
    </lineage>
</organism>
<dbReference type="OrthoDB" id="2410195at2759"/>
<dbReference type="PANTHER" id="PTHR43712">
    <property type="entry name" value="PUTATIVE (AFU_ORTHOLOGUE AFUA_4G14580)-RELATED"/>
    <property type="match status" value="1"/>
</dbReference>
<evidence type="ECO:0000313" key="1">
    <source>
        <dbReference type="EMBL" id="PHH60451.1"/>
    </source>
</evidence>
<sequence>MDDVTQLQHQSDELSTIISGLAHCPPKGGNEPLLDPEKLEQEKGKILAIVAKIKLLVYGPTDLIQHLASQSEILACLRWLGEFQILACIPLVESVPIEDVAGLTGVSKRHLGRVIRLTATVGFLCEPMPLHVAHTRLSAAFFSNPSLLDAAMFLGQAVVPAALQTSPAVADAHDSLEAMYQRRPRLSRQWHAFQTYAGGLQSRQDVAQVVGQLNWSKVGSVPDAYVVEGVVDSPSCSIAPCLAQEHPSLRFLVQTKDHHARTASAGGGDACELNPRVSIAHRAPGTRQTAADAAIYILHMAASSASEMLAELSVHVDVLRARGGILLFLTARLLPEPGSLVNPEAEAIARSMDLAQFQLCGESVMEMSDLMDMIASTGDGAGRLVVTKKLYSHNHAVVALVVKYQAALANS</sequence>
<accession>A0A2C5Y0P5</accession>
<dbReference type="PANTHER" id="PTHR43712:SF15">
    <property type="entry name" value="MONODICTYPHENONE CLUSTER TRANSCRIPTIONAL COACTIVATOR MDPA"/>
    <property type="match status" value="1"/>
</dbReference>
<dbReference type="AlphaFoldDB" id="A0A2C5Y0P5"/>